<dbReference type="InterPro" id="IPR011049">
    <property type="entry name" value="Serralysin-like_metalloprot_C"/>
</dbReference>
<dbReference type="Pfam" id="PF00353">
    <property type="entry name" value="HemolysinCabind"/>
    <property type="match status" value="2"/>
</dbReference>
<dbReference type="GO" id="GO:0005509">
    <property type="term" value="F:calcium ion binding"/>
    <property type="evidence" value="ECO:0007669"/>
    <property type="project" value="InterPro"/>
</dbReference>
<reference evidence="2 3" key="1">
    <citation type="submission" date="2019-03" db="EMBL/GenBank/DDBJ databases">
        <title>Ruegeria lutea sp. nov., a novel strain, isolated from marine sediment, the Masan Bay, South Korea.</title>
        <authorList>
            <person name="Kim J."/>
            <person name="Kim D.-Y."/>
            <person name="Lee S.-S."/>
        </authorList>
    </citation>
    <scope>NUCLEOTIDE SEQUENCE [LARGE SCALE GENOMIC DNA]</scope>
    <source>
        <strain evidence="2 3">318-1</strain>
    </source>
</reference>
<dbReference type="AlphaFoldDB" id="A0A4R5VE35"/>
<feature type="compositionally biased region" description="Basic and acidic residues" evidence="1">
    <location>
        <begin position="305"/>
        <end position="316"/>
    </location>
</feature>
<dbReference type="Gene3D" id="2.150.10.10">
    <property type="entry name" value="Serralysin-like metalloprotease, C-terminal"/>
    <property type="match status" value="1"/>
</dbReference>
<name>A0A4R5VE35_9RHOB</name>
<accession>A0A4R5VE35</accession>
<dbReference type="Proteomes" id="UP000295301">
    <property type="component" value="Unassembled WGS sequence"/>
</dbReference>
<gene>
    <name evidence="2" type="ORF">E1832_05475</name>
</gene>
<dbReference type="InterPro" id="IPR018511">
    <property type="entry name" value="Hemolysin-typ_Ca-bd_CS"/>
</dbReference>
<feature type="region of interest" description="Disordered" evidence="1">
    <location>
        <begin position="293"/>
        <end position="324"/>
    </location>
</feature>
<dbReference type="EMBL" id="SMUV01000054">
    <property type="protein sequence ID" value="TDK50649.1"/>
    <property type="molecule type" value="Genomic_DNA"/>
</dbReference>
<dbReference type="InterPro" id="IPR006626">
    <property type="entry name" value="PbH1"/>
</dbReference>
<proteinExistence type="predicted"/>
<keyword evidence="3" id="KW-1185">Reference proteome</keyword>
<dbReference type="InterPro" id="IPR001343">
    <property type="entry name" value="Hemolysn_Ca-bd"/>
</dbReference>
<sequence length="627" mass="64559">MIELFKGKKFLGSYATIQDAVNAADEGNTIRLGAGTFSETVTVDKAVNFEGAGDGQTIMDGTGLGGSGLHLVGDLGSKAKIEIEGITFRDFAVAGVDFDDDAILKTLEIEDSHFVDNGINGVRIGGDYDPVALDKVEIEDSSFENNGNGTNNGDGDILFFQYYGDAKIEDVSITGGGTGDNGIQFRGDDGPVGKVELKDVTIEGAYAKTGIAVYNFANGDGLRFKDTVVTALAGWGKPVVIDDVGGKIDAHGLETNGAPGLVELAGNGGANNIRAGDGASILAGKGGDDKLRGGDGDDLLAGGDGDDRMSGGKGDDGFDGGAGNDRIDGGKGIDIASYSGSVGDYDLAFKGHDKIVVTDLRAGSPDGVDQLKKIEILHFTAGTPALEDDIWLNTDPGTTLAIGAELDPSARTPGGTMLVGSGIPADDFAVVRSAEAGVELGLSVIYRQGPSVDAVGVNGDGSVQYIVNDGPQSTVNGSFADNAGRAAWSFQYSIATGLEGESTDLSDFTFTLSIDVDPGEDTDFRVLTMVDPGVPLGNDTGFLWLDPEGAPVIGDDGGNANVAQNSENFAFGFIEDYIDADPLTAGIQDYSDAGFPEGEFDIRLSAYDSGGALIAQNTIAVDVFDFV</sequence>
<protein>
    <submittedName>
        <fullName evidence="2">Uncharacterized protein</fullName>
    </submittedName>
</protein>
<dbReference type="PRINTS" id="PR00313">
    <property type="entry name" value="CABNDNGRPT"/>
</dbReference>
<comment type="caution">
    <text evidence="2">The sequence shown here is derived from an EMBL/GenBank/DDBJ whole genome shotgun (WGS) entry which is preliminary data.</text>
</comment>
<dbReference type="InterPro" id="IPR011050">
    <property type="entry name" value="Pectin_lyase_fold/virulence"/>
</dbReference>
<organism evidence="2 3">
    <name type="scientific">Antarcticimicrobium luteum</name>
    <dbReference type="NCBI Taxonomy" id="2547397"/>
    <lineage>
        <taxon>Bacteria</taxon>
        <taxon>Pseudomonadati</taxon>
        <taxon>Pseudomonadota</taxon>
        <taxon>Alphaproteobacteria</taxon>
        <taxon>Rhodobacterales</taxon>
        <taxon>Paracoccaceae</taxon>
        <taxon>Antarcticimicrobium</taxon>
    </lineage>
</organism>
<dbReference type="Gene3D" id="2.160.20.10">
    <property type="entry name" value="Single-stranded right-handed beta-helix, Pectin lyase-like"/>
    <property type="match status" value="1"/>
</dbReference>
<dbReference type="SUPFAM" id="SSF51120">
    <property type="entry name" value="beta-Roll"/>
    <property type="match status" value="1"/>
</dbReference>
<dbReference type="SUPFAM" id="SSF51126">
    <property type="entry name" value="Pectin lyase-like"/>
    <property type="match status" value="1"/>
</dbReference>
<evidence type="ECO:0000313" key="2">
    <source>
        <dbReference type="EMBL" id="TDK50649.1"/>
    </source>
</evidence>
<evidence type="ECO:0000256" key="1">
    <source>
        <dbReference type="SAM" id="MobiDB-lite"/>
    </source>
</evidence>
<evidence type="ECO:0000313" key="3">
    <source>
        <dbReference type="Proteomes" id="UP000295301"/>
    </source>
</evidence>
<dbReference type="InterPro" id="IPR012334">
    <property type="entry name" value="Pectin_lyas_fold"/>
</dbReference>
<dbReference type="PROSITE" id="PS00330">
    <property type="entry name" value="HEMOLYSIN_CALCIUM"/>
    <property type="match status" value="1"/>
</dbReference>
<dbReference type="RefSeq" id="WP_133358729.1">
    <property type="nucleotide sequence ID" value="NZ_SMUV01000054.1"/>
</dbReference>
<dbReference type="SMART" id="SM00710">
    <property type="entry name" value="PbH1"/>
    <property type="match status" value="5"/>
</dbReference>
<dbReference type="OrthoDB" id="7836157at2"/>